<evidence type="ECO:0000256" key="3">
    <source>
        <dbReference type="ARBA" id="ARBA00003485"/>
    </source>
</evidence>
<feature type="binding site" evidence="10">
    <location>
        <position position="141"/>
    </location>
    <ligand>
        <name>NAD(+)</name>
        <dbReference type="ChEBI" id="CHEBI:57540"/>
    </ligand>
</feature>
<comment type="similarity">
    <text evidence="10">Belongs to the sugar phosphate cyclases superfamily. Dehydroquinate synthase family.</text>
</comment>
<feature type="binding site" evidence="10">
    <location>
        <begin position="119"/>
        <end position="120"/>
    </location>
    <ligand>
        <name>NAD(+)</name>
        <dbReference type="ChEBI" id="CHEBI:57540"/>
    </ligand>
</feature>
<dbReference type="GO" id="GO:0046872">
    <property type="term" value="F:metal ion binding"/>
    <property type="evidence" value="ECO:0007669"/>
    <property type="project" value="UniProtKB-KW"/>
</dbReference>
<evidence type="ECO:0000256" key="10">
    <source>
        <dbReference type="HAMAP-Rule" id="MF_00110"/>
    </source>
</evidence>
<keyword evidence="15" id="KW-1185">Reference proteome</keyword>
<comment type="caution">
    <text evidence="14">The sequence shown here is derived from an EMBL/GenBank/DDBJ whole genome shotgun (WGS) entry which is preliminary data.</text>
</comment>
<comment type="function">
    <text evidence="3 10">Catalyzes the conversion of 3-deoxy-D-arabino-heptulosonate 7-phosphate (DAHP) to dehydroquinate (DHQ).</text>
</comment>
<dbReference type="Pfam" id="PF24621">
    <property type="entry name" value="DHQS_C"/>
    <property type="match status" value="1"/>
</dbReference>
<dbReference type="PANTHER" id="PTHR43622:SF1">
    <property type="entry name" value="3-DEHYDROQUINATE SYNTHASE"/>
    <property type="match status" value="1"/>
</dbReference>
<gene>
    <name evidence="10" type="primary">aroB</name>
    <name evidence="14" type="ORF">FGF68_03625</name>
</gene>
<dbReference type="SUPFAM" id="SSF56796">
    <property type="entry name" value="Dehydroquinate synthase-like"/>
    <property type="match status" value="1"/>
</dbReference>
<dbReference type="Pfam" id="PF01761">
    <property type="entry name" value="DHQ_synthase"/>
    <property type="match status" value="1"/>
</dbReference>
<feature type="domain" description="3-dehydroquinate synthase N-terminal" evidence="12">
    <location>
        <begin position="57"/>
        <end position="168"/>
    </location>
</feature>
<keyword evidence="7 10" id="KW-0520">NAD</keyword>
<name>A0A5C4S2G8_PROVB</name>
<comment type="pathway">
    <text evidence="10">Metabolic intermediate biosynthesis; chorismate biosynthesis; chorismate from D-erythrose 4-phosphate and phosphoenolpyruvate: step 2/7.</text>
</comment>
<dbReference type="Proteomes" id="UP000309544">
    <property type="component" value="Unassembled WGS sequence"/>
</dbReference>
<dbReference type="GO" id="GO:0000166">
    <property type="term" value="F:nucleotide binding"/>
    <property type="evidence" value="ECO:0007669"/>
    <property type="project" value="UniProtKB-KW"/>
</dbReference>
<dbReference type="CDD" id="cd08195">
    <property type="entry name" value="DHQS"/>
    <property type="match status" value="1"/>
</dbReference>
<dbReference type="InterPro" id="IPR050071">
    <property type="entry name" value="Dehydroquinate_synthase"/>
</dbReference>
<evidence type="ECO:0000259" key="12">
    <source>
        <dbReference type="Pfam" id="PF01761"/>
    </source>
</evidence>
<dbReference type="EC" id="4.2.3.4" evidence="10 11"/>
<comment type="catalytic activity">
    <reaction evidence="10">
        <text>7-phospho-2-dehydro-3-deoxy-D-arabino-heptonate = 3-dehydroquinate + phosphate</text>
        <dbReference type="Rhea" id="RHEA:21968"/>
        <dbReference type="ChEBI" id="CHEBI:32364"/>
        <dbReference type="ChEBI" id="CHEBI:43474"/>
        <dbReference type="ChEBI" id="CHEBI:58394"/>
        <dbReference type="EC" id="4.2.3.4"/>
    </reaction>
</comment>
<keyword evidence="10" id="KW-0057">Aromatic amino acid biosynthesis</keyword>
<dbReference type="AlphaFoldDB" id="A0A5C4S2G8"/>
<keyword evidence="10" id="KW-0963">Cytoplasm</keyword>
<evidence type="ECO:0000259" key="13">
    <source>
        <dbReference type="Pfam" id="PF24621"/>
    </source>
</evidence>
<dbReference type="GO" id="GO:0009423">
    <property type="term" value="P:chorismate biosynthetic process"/>
    <property type="evidence" value="ECO:0007669"/>
    <property type="project" value="UniProtKB-UniRule"/>
</dbReference>
<evidence type="ECO:0000256" key="8">
    <source>
        <dbReference type="ARBA" id="ARBA00023239"/>
    </source>
</evidence>
<comment type="caution">
    <text evidence="10">Lacks conserved residue(s) required for the propagation of feature annotation.</text>
</comment>
<dbReference type="GO" id="GO:0005737">
    <property type="term" value="C:cytoplasm"/>
    <property type="evidence" value="ECO:0007669"/>
    <property type="project" value="UniProtKB-SubCell"/>
</dbReference>
<dbReference type="Gene3D" id="1.20.1090.10">
    <property type="entry name" value="Dehydroquinate synthase-like - alpha domain"/>
    <property type="match status" value="1"/>
</dbReference>
<dbReference type="InterPro" id="IPR030963">
    <property type="entry name" value="DHQ_synth_fam"/>
</dbReference>
<evidence type="ECO:0000313" key="14">
    <source>
        <dbReference type="EMBL" id="TNJ37322.1"/>
    </source>
</evidence>
<feature type="binding site" evidence="10">
    <location>
        <position position="255"/>
    </location>
    <ligand>
        <name>Zn(2+)</name>
        <dbReference type="ChEBI" id="CHEBI:29105"/>
    </ligand>
</feature>
<keyword evidence="8 10" id="KW-0456">Lyase</keyword>
<keyword evidence="10" id="KW-0028">Amino-acid biosynthesis</keyword>
<dbReference type="UniPathway" id="UPA00053">
    <property type="reaction ID" value="UER00085"/>
</dbReference>
<dbReference type="EMBL" id="VDCI01000002">
    <property type="protein sequence ID" value="TNJ37322.1"/>
    <property type="molecule type" value="Genomic_DNA"/>
</dbReference>
<evidence type="ECO:0000256" key="5">
    <source>
        <dbReference type="ARBA" id="ARBA00022741"/>
    </source>
</evidence>
<evidence type="ECO:0000256" key="9">
    <source>
        <dbReference type="ARBA" id="ARBA00023285"/>
    </source>
</evidence>
<sequence length="365" mass="40517">MNNIIVSTPVIDRIGKLFGEHGLAKKTVVMFDRTTKELFGEQILSSMESQGFTLQELVVPARETSKSFRTAFSLYGEMIEANVDRGWNLLAVGGGVVGDLGGFIAASYYRGIPVIQLPTTLLAMTDSSIGGKVAINHPLGKNLIGFFHMPKLVLIDPAYLKTLPEREIYGGMAEVVKYGFIADREFFTYLDEHFDRIVAIEEPYATTAIRKSAMIKADVVEKDFREESGLRATLNFGHTFAHGFEKLADYRYIRHGEAVSLGMACALYLSRTLGTITEDELAEGLGLLGRFRFPKGLVKKRFLEQGTEDIIQSMHSDKKKVDSQLRFVILDGIGRAKLLRDALPNDVVARSIEDARAWAATTFTC</sequence>
<evidence type="ECO:0000256" key="11">
    <source>
        <dbReference type="NCBIfam" id="TIGR01357"/>
    </source>
</evidence>
<feature type="binding site" evidence="10">
    <location>
        <position position="174"/>
    </location>
    <ligand>
        <name>Zn(2+)</name>
        <dbReference type="ChEBI" id="CHEBI:29105"/>
    </ligand>
</feature>
<evidence type="ECO:0000256" key="7">
    <source>
        <dbReference type="ARBA" id="ARBA00023027"/>
    </source>
</evidence>
<accession>A0A5C4S2G8</accession>
<dbReference type="FunFam" id="3.40.50.1970:FF:000007">
    <property type="entry name" value="Pentafunctional AROM polypeptide"/>
    <property type="match status" value="1"/>
</dbReference>
<protein>
    <recommendedName>
        <fullName evidence="10 11">3-dehydroquinate synthase</fullName>
        <shortName evidence="10">DHQS</shortName>
        <ecNumber evidence="10 11">4.2.3.4</ecNumber>
    </recommendedName>
</protein>
<feature type="binding site" evidence="10">
    <location>
        <position position="238"/>
    </location>
    <ligand>
        <name>Zn(2+)</name>
        <dbReference type="ChEBI" id="CHEBI:29105"/>
    </ligand>
</feature>
<comment type="cofactor">
    <cofactor evidence="1 10">
        <name>NAD(+)</name>
        <dbReference type="ChEBI" id="CHEBI:57540"/>
    </cofactor>
</comment>
<proteinExistence type="inferred from homology"/>
<reference evidence="14 15" key="1">
    <citation type="submission" date="2019-05" db="EMBL/GenBank/DDBJ databases">
        <title>Draft Whole-Genome sequence of the green sulfur bacterium Prosthecochloris vibrioformis DSM 260.</title>
        <authorList>
            <person name="Meyer T.E."/>
            <person name="Kyndt J.A."/>
        </authorList>
    </citation>
    <scope>NUCLEOTIDE SEQUENCE [LARGE SCALE GENOMIC DNA]</scope>
    <source>
        <strain evidence="14 15">DSM 260</strain>
    </source>
</reference>
<dbReference type="InterPro" id="IPR056179">
    <property type="entry name" value="DHQS_C"/>
</dbReference>
<evidence type="ECO:0000256" key="4">
    <source>
        <dbReference type="ARBA" id="ARBA00022723"/>
    </source>
</evidence>
<dbReference type="GO" id="GO:0008652">
    <property type="term" value="P:amino acid biosynthetic process"/>
    <property type="evidence" value="ECO:0007669"/>
    <property type="project" value="UniProtKB-KW"/>
</dbReference>
<feature type="binding site" evidence="10">
    <location>
        <position position="132"/>
    </location>
    <ligand>
        <name>NAD(+)</name>
        <dbReference type="ChEBI" id="CHEBI:57540"/>
    </ligand>
</feature>
<organism evidence="14 15">
    <name type="scientific">Prosthecochloris vibrioformis</name>
    <name type="common">Chlorobium vibrioforme</name>
    <dbReference type="NCBI Taxonomy" id="1098"/>
    <lineage>
        <taxon>Bacteria</taxon>
        <taxon>Pseudomonadati</taxon>
        <taxon>Chlorobiota</taxon>
        <taxon>Chlorobiia</taxon>
        <taxon>Chlorobiales</taxon>
        <taxon>Chlorobiaceae</taxon>
        <taxon>Prosthecochloris</taxon>
    </lineage>
</organism>
<keyword evidence="6 10" id="KW-0862">Zinc</keyword>
<dbReference type="PANTHER" id="PTHR43622">
    <property type="entry name" value="3-DEHYDROQUINATE SYNTHASE"/>
    <property type="match status" value="1"/>
</dbReference>
<dbReference type="Gene3D" id="3.40.50.1970">
    <property type="match status" value="1"/>
</dbReference>
<evidence type="ECO:0000256" key="6">
    <source>
        <dbReference type="ARBA" id="ARBA00022833"/>
    </source>
</evidence>
<evidence type="ECO:0000256" key="2">
    <source>
        <dbReference type="ARBA" id="ARBA00001947"/>
    </source>
</evidence>
<comment type="cofactor">
    <cofactor evidence="2">
        <name>Zn(2+)</name>
        <dbReference type="ChEBI" id="CHEBI:29105"/>
    </cofactor>
</comment>
<dbReference type="InterPro" id="IPR016037">
    <property type="entry name" value="DHQ_synth_AroB"/>
</dbReference>
<feature type="domain" description="3-dehydroquinate synthase C-terminal" evidence="13">
    <location>
        <begin position="171"/>
        <end position="320"/>
    </location>
</feature>
<comment type="subcellular location">
    <subcellularLocation>
        <location evidence="10">Cytoplasm</location>
    </subcellularLocation>
</comment>
<dbReference type="NCBIfam" id="TIGR01357">
    <property type="entry name" value="aroB"/>
    <property type="match status" value="1"/>
</dbReference>
<evidence type="ECO:0000256" key="1">
    <source>
        <dbReference type="ARBA" id="ARBA00001911"/>
    </source>
</evidence>
<dbReference type="GO" id="GO:0009073">
    <property type="term" value="P:aromatic amino acid family biosynthetic process"/>
    <property type="evidence" value="ECO:0007669"/>
    <property type="project" value="UniProtKB-KW"/>
</dbReference>
<dbReference type="RefSeq" id="WP_068866717.1">
    <property type="nucleotide sequence ID" value="NZ_VDCI01000002.1"/>
</dbReference>
<dbReference type="GO" id="GO:0003856">
    <property type="term" value="F:3-dehydroquinate synthase activity"/>
    <property type="evidence" value="ECO:0007669"/>
    <property type="project" value="UniProtKB-UniRule"/>
</dbReference>
<evidence type="ECO:0000313" key="15">
    <source>
        <dbReference type="Proteomes" id="UP000309544"/>
    </source>
</evidence>
<dbReference type="InterPro" id="IPR030960">
    <property type="entry name" value="DHQS/DOIS_N"/>
</dbReference>
<dbReference type="HAMAP" id="MF_00110">
    <property type="entry name" value="DHQ_synthase"/>
    <property type="match status" value="1"/>
</dbReference>
<keyword evidence="4 10" id="KW-0479">Metal-binding</keyword>
<comment type="cofactor">
    <cofactor evidence="10">
        <name>Co(2+)</name>
        <dbReference type="ChEBI" id="CHEBI:48828"/>
    </cofactor>
    <cofactor evidence="10">
        <name>Zn(2+)</name>
        <dbReference type="ChEBI" id="CHEBI:29105"/>
    </cofactor>
    <text evidence="10">Binds 1 divalent metal cation per subunit. Can use either Co(2+) or Zn(2+).</text>
</comment>
<keyword evidence="5 10" id="KW-0547">Nucleotide-binding</keyword>
<dbReference type="PIRSF" id="PIRSF001455">
    <property type="entry name" value="DHQ_synth"/>
    <property type="match status" value="1"/>
</dbReference>
<feature type="binding site" evidence="10">
    <location>
        <begin position="95"/>
        <end position="99"/>
    </location>
    <ligand>
        <name>NAD(+)</name>
        <dbReference type="ChEBI" id="CHEBI:57540"/>
    </ligand>
</feature>
<keyword evidence="9 10" id="KW-0170">Cobalt</keyword>